<dbReference type="EMBL" id="JACHHU010000050">
    <property type="protein sequence ID" value="MBB6545138.1"/>
    <property type="molecule type" value="Genomic_DNA"/>
</dbReference>
<feature type="chain" id="PRO_5031200264" evidence="2">
    <location>
        <begin position="20"/>
        <end position="147"/>
    </location>
</feature>
<dbReference type="AlphaFoldDB" id="A0A7X0NKK7"/>
<keyword evidence="2" id="KW-0732">Signal</keyword>
<keyword evidence="4" id="KW-1185">Reference proteome</keyword>
<gene>
    <name evidence="3" type="ORF">HNQ55_003681</name>
</gene>
<dbReference type="Proteomes" id="UP000537141">
    <property type="component" value="Unassembled WGS sequence"/>
</dbReference>
<evidence type="ECO:0000256" key="2">
    <source>
        <dbReference type="SAM" id="SignalP"/>
    </source>
</evidence>
<feature type="transmembrane region" description="Helical" evidence="1">
    <location>
        <begin position="97"/>
        <end position="119"/>
    </location>
</feature>
<feature type="signal peptide" evidence="2">
    <location>
        <begin position="1"/>
        <end position="19"/>
    </location>
</feature>
<organism evidence="3 4">
    <name type="scientific">Thalassotalea piscium</name>
    <dbReference type="NCBI Taxonomy" id="1230533"/>
    <lineage>
        <taxon>Bacteria</taxon>
        <taxon>Pseudomonadati</taxon>
        <taxon>Pseudomonadota</taxon>
        <taxon>Gammaproteobacteria</taxon>
        <taxon>Alteromonadales</taxon>
        <taxon>Colwelliaceae</taxon>
        <taxon>Thalassotalea</taxon>
    </lineage>
</organism>
<protein>
    <submittedName>
        <fullName evidence="3">Uncharacterized protein</fullName>
    </submittedName>
</protein>
<proteinExistence type="predicted"/>
<sequence>MYRFWLIVTLLLMTLHVNASQTESIDDAKEASGELVAYHTIYYKDWRLDRPFLHGLSVSLSLGLLESQRSNWQEAGPLEPSGVPSGMVEYIVKHSKVAFIMGITVGVIFYLYIALSIFYRIRNKELHARFHFLRLLDQDDVYRKSLN</sequence>
<keyword evidence="1" id="KW-0472">Membrane</keyword>
<evidence type="ECO:0000313" key="3">
    <source>
        <dbReference type="EMBL" id="MBB6545138.1"/>
    </source>
</evidence>
<accession>A0A7X0NKK7</accession>
<evidence type="ECO:0000313" key="4">
    <source>
        <dbReference type="Proteomes" id="UP000537141"/>
    </source>
</evidence>
<comment type="caution">
    <text evidence="3">The sequence shown here is derived from an EMBL/GenBank/DDBJ whole genome shotgun (WGS) entry which is preliminary data.</text>
</comment>
<name>A0A7X0NKK7_9GAMM</name>
<dbReference type="RefSeq" id="WP_184426852.1">
    <property type="nucleotide sequence ID" value="NZ_BAABLB010000011.1"/>
</dbReference>
<reference evidence="3 4" key="1">
    <citation type="submission" date="2020-08" db="EMBL/GenBank/DDBJ databases">
        <title>Genomic Encyclopedia of Type Strains, Phase IV (KMG-IV): sequencing the most valuable type-strain genomes for metagenomic binning, comparative biology and taxonomic classification.</title>
        <authorList>
            <person name="Goeker M."/>
        </authorList>
    </citation>
    <scope>NUCLEOTIDE SEQUENCE [LARGE SCALE GENOMIC DNA]</scope>
    <source>
        <strain evidence="3 4">DSM 26287</strain>
    </source>
</reference>
<evidence type="ECO:0000256" key="1">
    <source>
        <dbReference type="SAM" id="Phobius"/>
    </source>
</evidence>
<keyword evidence="1" id="KW-0812">Transmembrane</keyword>
<keyword evidence="1" id="KW-1133">Transmembrane helix</keyword>